<protein>
    <submittedName>
        <fullName evidence="1">Uncharacterized protein</fullName>
    </submittedName>
</protein>
<evidence type="ECO:0000313" key="1">
    <source>
        <dbReference type="EMBL" id="OWZ03514.1"/>
    </source>
</evidence>
<dbReference type="AlphaFoldDB" id="A0A225VEG6"/>
<reference evidence="2" key="1">
    <citation type="submission" date="2017-03" db="EMBL/GenBank/DDBJ databases">
        <title>Phytopthora megakarya and P. palmivora, two closely related causual agents of cacao black pod achieved similar genome size and gene model numbers by different mechanisms.</title>
        <authorList>
            <person name="Ali S."/>
            <person name="Shao J."/>
            <person name="Larry D.J."/>
            <person name="Kronmiller B."/>
            <person name="Shen D."/>
            <person name="Strem M.D."/>
            <person name="Melnick R.L."/>
            <person name="Guiltinan M.J."/>
            <person name="Tyler B.M."/>
            <person name="Meinhardt L.W."/>
            <person name="Bailey B.A."/>
        </authorList>
    </citation>
    <scope>NUCLEOTIDE SEQUENCE [LARGE SCALE GENOMIC DNA]</scope>
    <source>
        <strain evidence="2">zdho120</strain>
    </source>
</reference>
<evidence type="ECO:0000313" key="2">
    <source>
        <dbReference type="Proteomes" id="UP000198211"/>
    </source>
</evidence>
<accession>A0A225VEG6</accession>
<dbReference type="Proteomes" id="UP000198211">
    <property type="component" value="Unassembled WGS sequence"/>
</dbReference>
<dbReference type="EMBL" id="NBNE01005473">
    <property type="protein sequence ID" value="OWZ03514.1"/>
    <property type="molecule type" value="Genomic_DNA"/>
</dbReference>
<comment type="caution">
    <text evidence="1">The sequence shown here is derived from an EMBL/GenBank/DDBJ whole genome shotgun (WGS) entry which is preliminary data.</text>
</comment>
<proteinExistence type="predicted"/>
<sequence length="101" mass="11513">MDFREPEQSMGYNLVRRKSACTNGRCAARHGTHRSSAESATAVYSRLINFWCATGWMRDSIIDYARKAQPLQRCLDEVLASKERTKRVTTGITIELTDAER</sequence>
<organism evidence="1 2">
    <name type="scientific">Phytophthora megakarya</name>
    <dbReference type="NCBI Taxonomy" id="4795"/>
    <lineage>
        <taxon>Eukaryota</taxon>
        <taxon>Sar</taxon>
        <taxon>Stramenopiles</taxon>
        <taxon>Oomycota</taxon>
        <taxon>Peronosporomycetes</taxon>
        <taxon>Peronosporales</taxon>
        <taxon>Peronosporaceae</taxon>
        <taxon>Phytophthora</taxon>
    </lineage>
</organism>
<dbReference type="OrthoDB" id="126469at2759"/>
<gene>
    <name evidence="1" type="ORF">PHMEG_00024744</name>
</gene>
<name>A0A225VEG6_9STRA</name>
<keyword evidence="2" id="KW-1185">Reference proteome</keyword>